<dbReference type="EMBL" id="SRLO01003938">
    <property type="protein sequence ID" value="TNN30974.1"/>
    <property type="molecule type" value="Genomic_DNA"/>
</dbReference>
<gene>
    <name evidence="1" type="ORF">EYF80_058874</name>
</gene>
<organism evidence="1 2">
    <name type="scientific">Liparis tanakae</name>
    <name type="common">Tanaka's snailfish</name>
    <dbReference type="NCBI Taxonomy" id="230148"/>
    <lineage>
        <taxon>Eukaryota</taxon>
        <taxon>Metazoa</taxon>
        <taxon>Chordata</taxon>
        <taxon>Craniata</taxon>
        <taxon>Vertebrata</taxon>
        <taxon>Euteleostomi</taxon>
        <taxon>Actinopterygii</taxon>
        <taxon>Neopterygii</taxon>
        <taxon>Teleostei</taxon>
        <taxon>Neoteleostei</taxon>
        <taxon>Acanthomorphata</taxon>
        <taxon>Eupercaria</taxon>
        <taxon>Perciformes</taxon>
        <taxon>Cottioidei</taxon>
        <taxon>Cottales</taxon>
        <taxon>Liparidae</taxon>
        <taxon>Liparis</taxon>
    </lineage>
</organism>
<dbReference type="AlphaFoldDB" id="A0A4Z2ERH7"/>
<proteinExistence type="predicted"/>
<dbReference type="Proteomes" id="UP000314294">
    <property type="component" value="Unassembled WGS sequence"/>
</dbReference>
<evidence type="ECO:0000313" key="2">
    <source>
        <dbReference type="Proteomes" id="UP000314294"/>
    </source>
</evidence>
<accession>A0A4Z2ERH7</accession>
<comment type="caution">
    <text evidence="1">The sequence shown here is derived from an EMBL/GenBank/DDBJ whole genome shotgun (WGS) entry which is preliminary data.</text>
</comment>
<sequence length="193" mass="20628">MPPLGSRPPGEEAKGYVGTRARTEKTFQAGRKMSRALCARGPPGLMLKPCARPRGRGGGRAPLASVLEWLWRPTCGARLLAMAGLTVLPCPAGLTKLSEYPEKPWRPADRQYAELPSWEPAAEPSPLWCTEVGGSGCGRWTVLGCSDAAENVNIMLQNPIQASNDPIKTRVRPPSPSSGCVPLSSPWAMEVGV</sequence>
<reference evidence="1 2" key="1">
    <citation type="submission" date="2019-03" db="EMBL/GenBank/DDBJ databases">
        <title>First draft genome of Liparis tanakae, snailfish: a comprehensive survey of snailfish specific genes.</title>
        <authorList>
            <person name="Kim W."/>
            <person name="Song I."/>
            <person name="Jeong J.-H."/>
            <person name="Kim D."/>
            <person name="Kim S."/>
            <person name="Ryu S."/>
            <person name="Song J.Y."/>
            <person name="Lee S.K."/>
        </authorList>
    </citation>
    <scope>NUCLEOTIDE SEQUENCE [LARGE SCALE GENOMIC DNA]</scope>
    <source>
        <tissue evidence="1">Muscle</tissue>
    </source>
</reference>
<keyword evidence="2" id="KW-1185">Reference proteome</keyword>
<name>A0A4Z2ERH7_9TELE</name>
<evidence type="ECO:0000313" key="1">
    <source>
        <dbReference type="EMBL" id="TNN30974.1"/>
    </source>
</evidence>
<protein>
    <submittedName>
        <fullName evidence="1">Uncharacterized protein</fullName>
    </submittedName>
</protein>